<evidence type="ECO:0000256" key="6">
    <source>
        <dbReference type="ARBA" id="ARBA00022989"/>
    </source>
</evidence>
<evidence type="ECO:0000256" key="5">
    <source>
        <dbReference type="ARBA" id="ARBA00022692"/>
    </source>
</evidence>
<accession>A0A9D2LRI0</accession>
<dbReference type="InterPro" id="IPR002781">
    <property type="entry name" value="TM_pro_TauE-like"/>
</dbReference>
<evidence type="ECO:0000256" key="3">
    <source>
        <dbReference type="ARBA" id="ARBA00022448"/>
    </source>
</evidence>
<dbReference type="Pfam" id="PF01925">
    <property type="entry name" value="TauE"/>
    <property type="match status" value="1"/>
</dbReference>
<dbReference type="PANTHER" id="PTHR30269">
    <property type="entry name" value="TRANSMEMBRANE PROTEIN YFCA"/>
    <property type="match status" value="1"/>
</dbReference>
<keyword evidence="3" id="KW-0813">Transport</keyword>
<comment type="subcellular location">
    <subcellularLocation>
        <location evidence="1 8">Cell membrane</location>
        <topology evidence="1 8">Multi-pass membrane protein</topology>
    </subcellularLocation>
</comment>
<reference evidence="9" key="1">
    <citation type="journal article" date="2021" name="PeerJ">
        <title>Extensive microbial diversity within the chicken gut microbiome revealed by metagenomics and culture.</title>
        <authorList>
            <person name="Gilroy R."/>
            <person name="Ravi A."/>
            <person name="Getino M."/>
            <person name="Pursley I."/>
            <person name="Horton D.L."/>
            <person name="Alikhan N.F."/>
            <person name="Baker D."/>
            <person name="Gharbi K."/>
            <person name="Hall N."/>
            <person name="Watson M."/>
            <person name="Adriaenssens E.M."/>
            <person name="Foster-Nyarko E."/>
            <person name="Jarju S."/>
            <person name="Secka A."/>
            <person name="Antonio M."/>
            <person name="Oren A."/>
            <person name="Chaudhuri R.R."/>
            <person name="La Ragione R."/>
            <person name="Hildebrand F."/>
            <person name="Pallen M.J."/>
        </authorList>
    </citation>
    <scope>NUCLEOTIDE SEQUENCE</scope>
    <source>
        <strain evidence="9">ChiSjej1B19-5720</strain>
    </source>
</reference>
<sequence>MELTILTFIIVCPLVFLASFVDAVAGGGGLIALPAYLLAGVPMHNAIATNKLSSSAGTVFSTVRLCRNKFVDWGLALPCISMALLGSYIGANLALRASDTLLRWMLIPVLPVVSFYVLKKKEIGDNSGIKIGRKKQWLICALSSLAVGCYDGFYGPGTGTFLLLLYTGAAKMDVRRASGNMKLANLSSNVTALVVFLFSGNIIFPLGLAASAFSIAGHYIGAGMVMKNGSRIVRPLILVVITLLFIKIIFDL</sequence>
<feature type="transmembrane region" description="Helical" evidence="8">
    <location>
        <begin position="101"/>
        <end position="118"/>
    </location>
</feature>
<keyword evidence="7 8" id="KW-0472">Membrane</keyword>
<comment type="caution">
    <text evidence="9">The sequence shown here is derived from an EMBL/GenBank/DDBJ whole genome shotgun (WGS) entry which is preliminary data.</text>
</comment>
<evidence type="ECO:0000256" key="2">
    <source>
        <dbReference type="ARBA" id="ARBA00009142"/>
    </source>
</evidence>
<evidence type="ECO:0000256" key="4">
    <source>
        <dbReference type="ARBA" id="ARBA00022475"/>
    </source>
</evidence>
<dbReference type="PANTHER" id="PTHR30269:SF0">
    <property type="entry name" value="MEMBRANE TRANSPORTER PROTEIN YFCA-RELATED"/>
    <property type="match status" value="1"/>
</dbReference>
<keyword evidence="4 8" id="KW-1003">Cell membrane</keyword>
<evidence type="ECO:0000256" key="8">
    <source>
        <dbReference type="RuleBase" id="RU363041"/>
    </source>
</evidence>
<proteinExistence type="inferred from homology"/>
<dbReference type="Proteomes" id="UP000823842">
    <property type="component" value="Unassembled WGS sequence"/>
</dbReference>
<evidence type="ECO:0000313" key="10">
    <source>
        <dbReference type="Proteomes" id="UP000823842"/>
    </source>
</evidence>
<dbReference type="AlphaFoldDB" id="A0A9D2LRI0"/>
<evidence type="ECO:0000256" key="7">
    <source>
        <dbReference type="ARBA" id="ARBA00023136"/>
    </source>
</evidence>
<dbReference type="InterPro" id="IPR052017">
    <property type="entry name" value="TSUP"/>
</dbReference>
<comment type="similarity">
    <text evidence="2 8">Belongs to the 4-toluene sulfonate uptake permease (TSUP) (TC 2.A.102) family.</text>
</comment>
<reference evidence="9" key="2">
    <citation type="submission" date="2021-04" db="EMBL/GenBank/DDBJ databases">
        <authorList>
            <person name="Gilroy R."/>
        </authorList>
    </citation>
    <scope>NUCLEOTIDE SEQUENCE</scope>
    <source>
        <strain evidence="9">ChiSjej1B19-5720</strain>
    </source>
</reference>
<feature type="transmembrane region" description="Helical" evidence="8">
    <location>
        <begin position="138"/>
        <end position="166"/>
    </location>
</feature>
<feature type="transmembrane region" description="Helical" evidence="8">
    <location>
        <begin position="232"/>
        <end position="250"/>
    </location>
</feature>
<gene>
    <name evidence="9" type="ORF">IAA06_05605</name>
</gene>
<feature type="transmembrane region" description="Helical" evidence="8">
    <location>
        <begin position="70"/>
        <end position="89"/>
    </location>
</feature>
<dbReference type="EMBL" id="DWYZ01000105">
    <property type="protein sequence ID" value="HJB28251.1"/>
    <property type="molecule type" value="Genomic_DNA"/>
</dbReference>
<evidence type="ECO:0000313" key="9">
    <source>
        <dbReference type="EMBL" id="HJB28251.1"/>
    </source>
</evidence>
<name>A0A9D2LRI0_9FIRM</name>
<keyword evidence="6 8" id="KW-1133">Transmembrane helix</keyword>
<protein>
    <recommendedName>
        <fullName evidence="8">Probable membrane transporter protein</fullName>
    </recommendedName>
</protein>
<dbReference type="GO" id="GO:0005886">
    <property type="term" value="C:plasma membrane"/>
    <property type="evidence" value="ECO:0007669"/>
    <property type="project" value="UniProtKB-SubCell"/>
</dbReference>
<keyword evidence="5 8" id="KW-0812">Transmembrane</keyword>
<feature type="transmembrane region" description="Helical" evidence="8">
    <location>
        <begin position="190"/>
        <end position="220"/>
    </location>
</feature>
<evidence type="ECO:0000256" key="1">
    <source>
        <dbReference type="ARBA" id="ARBA00004651"/>
    </source>
</evidence>
<organism evidence="9 10">
    <name type="scientific">Candidatus Blautia faecavium</name>
    <dbReference type="NCBI Taxonomy" id="2838487"/>
    <lineage>
        <taxon>Bacteria</taxon>
        <taxon>Bacillati</taxon>
        <taxon>Bacillota</taxon>
        <taxon>Clostridia</taxon>
        <taxon>Lachnospirales</taxon>
        <taxon>Lachnospiraceae</taxon>
        <taxon>Blautia</taxon>
    </lineage>
</organism>